<reference evidence="1 2" key="1">
    <citation type="submission" date="2024-04" db="EMBL/GenBank/DDBJ databases">
        <title>Flavobacterium sp. DGU11 16S ribosomal RNA gene Genome sequencing and assembly.</title>
        <authorList>
            <person name="Park S."/>
        </authorList>
    </citation>
    <scope>NUCLEOTIDE SEQUENCE [LARGE SCALE GENOMIC DNA]</scope>
    <source>
        <strain evidence="1 2">DGU11</strain>
    </source>
</reference>
<evidence type="ECO:0000313" key="1">
    <source>
        <dbReference type="EMBL" id="MEL1246215.1"/>
    </source>
</evidence>
<protein>
    <submittedName>
        <fullName evidence="1">Uncharacterized protein</fullName>
    </submittedName>
</protein>
<name>A0ABU9I1C2_9FLAO</name>
<gene>
    <name evidence="1" type="ORF">AAEO56_18215</name>
</gene>
<organism evidence="1 2">
    <name type="scientific">Flavobacterium arundinis</name>
    <dbReference type="NCBI Taxonomy" id="3139143"/>
    <lineage>
        <taxon>Bacteria</taxon>
        <taxon>Pseudomonadati</taxon>
        <taxon>Bacteroidota</taxon>
        <taxon>Flavobacteriia</taxon>
        <taxon>Flavobacteriales</taxon>
        <taxon>Flavobacteriaceae</taxon>
        <taxon>Flavobacterium</taxon>
    </lineage>
</organism>
<comment type="caution">
    <text evidence="1">The sequence shown here is derived from an EMBL/GenBank/DDBJ whole genome shotgun (WGS) entry which is preliminary data.</text>
</comment>
<dbReference type="Proteomes" id="UP001464555">
    <property type="component" value="Unassembled WGS sequence"/>
</dbReference>
<keyword evidence="2" id="KW-1185">Reference proteome</keyword>
<accession>A0ABU9I1C2</accession>
<evidence type="ECO:0000313" key="2">
    <source>
        <dbReference type="Proteomes" id="UP001464555"/>
    </source>
</evidence>
<dbReference type="RefSeq" id="WP_341698509.1">
    <property type="nucleotide sequence ID" value="NZ_JBBYHR010000012.1"/>
</dbReference>
<proteinExistence type="predicted"/>
<sequence>METELPNTEPLDIEQEKLVLEKYKTKIELYKWLIGSVGLVLLTTIIDYGFRDRAAGLQEIQQYDKYITDLIVLNKEPGQKRMLAQFFSNVTPSEKLKKGWCKYYIEVDKEYQKFIAPVLKNDSVIKKEYNNLLTHFDSTNTGQKEKLEVLKTQIEENKRLINPDIILPSGTIAKDYNSAIQWEKRGFSYLLNKDVDNAIVAFQNSENAYTSFHQVYEIANYLKKNRAVLKDGNSESWKKTFDEIGKDYNWKMPDEIRNKLLNNKP</sequence>
<dbReference type="EMBL" id="JBBYHR010000012">
    <property type="protein sequence ID" value="MEL1246215.1"/>
    <property type="molecule type" value="Genomic_DNA"/>
</dbReference>